<dbReference type="PANTHER" id="PTHR30466:SF11">
    <property type="entry name" value="FLAVIN-DEPENDENT MONOOXYGENASE, REDUCTASE SUBUNIT HSAB"/>
    <property type="match status" value="1"/>
</dbReference>
<accession>A0A919JFH1</accession>
<dbReference type="SMART" id="SM00903">
    <property type="entry name" value="Flavin_Reduct"/>
    <property type="match status" value="1"/>
</dbReference>
<dbReference type="SUPFAM" id="SSF50475">
    <property type="entry name" value="FMN-binding split barrel"/>
    <property type="match status" value="1"/>
</dbReference>
<evidence type="ECO:0000256" key="1">
    <source>
        <dbReference type="ARBA" id="ARBA00008898"/>
    </source>
</evidence>
<dbReference type="AlphaFoldDB" id="A0A919JFH1"/>
<sequence>MDAASNTAVAAGTAPIDPLVLRQVCGRFLTGVAIVTSSLDDAPVGVTINSFTSVSLTPPLVLFCIHHGSALVPALDDCDYFAINVLAADQSSLAGRFARRSTASFAALRTWRATTGAVLLSDAIAYLECRVAARHDGGDHLIVIGEVIDLGVLRDTHPLAFFRSGHPRFEVSP</sequence>
<evidence type="ECO:0000259" key="3">
    <source>
        <dbReference type="SMART" id="SM00903"/>
    </source>
</evidence>
<proteinExistence type="inferred from homology"/>
<dbReference type="GO" id="GO:0010181">
    <property type="term" value="F:FMN binding"/>
    <property type="evidence" value="ECO:0007669"/>
    <property type="project" value="InterPro"/>
</dbReference>
<dbReference type="Pfam" id="PF01613">
    <property type="entry name" value="Flavin_Reduct"/>
    <property type="match status" value="1"/>
</dbReference>
<evidence type="ECO:0000313" key="4">
    <source>
        <dbReference type="EMBL" id="GIE16236.1"/>
    </source>
</evidence>
<comment type="similarity">
    <text evidence="1">Belongs to the non-flavoprotein flavin reductase family.</text>
</comment>
<reference evidence="4" key="1">
    <citation type="submission" date="2021-01" db="EMBL/GenBank/DDBJ databases">
        <title>Whole genome shotgun sequence of Actinoplanes ferrugineus NBRC 15555.</title>
        <authorList>
            <person name="Komaki H."/>
            <person name="Tamura T."/>
        </authorList>
    </citation>
    <scope>NUCLEOTIDE SEQUENCE</scope>
    <source>
        <strain evidence="4">NBRC 15555</strain>
    </source>
</reference>
<comment type="caution">
    <text evidence="4">The sequence shown here is derived from an EMBL/GenBank/DDBJ whole genome shotgun (WGS) entry which is preliminary data.</text>
</comment>
<dbReference type="GO" id="GO:0042602">
    <property type="term" value="F:riboflavin reductase (NADPH) activity"/>
    <property type="evidence" value="ECO:0007669"/>
    <property type="project" value="TreeGrafter"/>
</dbReference>
<dbReference type="InterPro" id="IPR050268">
    <property type="entry name" value="NADH-dep_flavin_reductase"/>
</dbReference>
<keyword evidence="2" id="KW-0560">Oxidoreductase</keyword>
<evidence type="ECO:0000313" key="5">
    <source>
        <dbReference type="Proteomes" id="UP000598174"/>
    </source>
</evidence>
<feature type="domain" description="Flavin reductase like" evidence="3">
    <location>
        <begin position="25"/>
        <end position="168"/>
    </location>
</feature>
<name>A0A919JFH1_9ACTN</name>
<organism evidence="4 5">
    <name type="scientific">Paractinoplanes ferrugineus</name>
    <dbReference type="NCBI Taxonomy" id="113564"/>
    <lineage>
        <taxon>Bacteria</taxon>
        <taxon>Bacillati</taxon>
        <taxon>Actinomycetota</taxon>
        <taxon>Actinomycetes</taxon>
        <taxon>Micromonosporales</taxon>
        <taxon>Micromonosporaceae</taxon>
        <taxon>Paractinoplanes</taxon>
    </lineage>
</organism>
<gene>
    <name evidence="4" type="ORF">Afe05nite_80760</name>
</gene>
<protein>
    <recommendedName>
        <fullName evidence="3">Flavin reductase like domain-containing protein</fullName>
    </recommendedName>
</protein>
<keyword evidence="5" id="KW-1185">Reference proteome</keyword>
<evidence type="ECO:0000256" key="2">
    <source>
        <dbReference type="ARBA" id="ARBA00023002"/>
    </source>
</evidence>
<dbReference type="Gene3D" id="2.30.110.10">
    <property type="entry name" value="Electron Transport, Fmn-binding Protein, Chain A"/>
    <property type="match status" value="1"/>
</dbReference>
<dbReference type="InterPro" id="IPR002563">
    <property type="entry name" value="Flavin_Rdtase-like_dom"/>
</dbReference>
<dbReference type="Proteomes" id="UP000598174">
    <property type="component" value="Unassembled WGS sequence"/>
</dbReference>
<dbReference type="PANTHER" id="PTHR30466">
    <property type="entry name" value="FLAVIN REDUCTASE"/>
    <property type="match status" value="1"/>
</dbReference>
<dbReference type="RefSeq" id="WP_203822577.1">
    <property type="nucleotide sequence ID" value="NZ_BAAABP010000012.1"/>
</dbReference>
<dbReference type="EMBL" id="BOMM01000080">
    <property type="protein sequence ID" value="GIE16236.1"/>
    <property type="molecule type" value="Genomic_DNA"/>
</dbReference>
<dbReference type="InterPro" id="IPR012349">
    <property type="entry name" value="Split_barrel_FMN-bd"/>
</dbReference>